<name>A0ACC0XTF9_9ROSI</name>
<evidence type="ECO:0000313" key="1">
    <source>
        <dbReference type="EMBL" id="KAJ0024746.1"/>
    </source>
</evidence>
<dbReference type="EMBL" id="CM047745">
    <property type="protein sequence ID" value="KAJ0024746.1"/>
    <property type="molecule type" value="Genomic_DNA"/>
</dbReference>
<accession>A0ACC0XTF9</accession>
<reference evidence="2" key="1">
    <citation type="journal article" date="2023" name="G3 (Bethesda)">
        <title>Genome assembly and association tests identify interacting loci associated with vigor, precocity, and sex in interspecific pistachio rootstocks.</title>
        <authorList>
            <person name="Palmer W."/>
            <person name="Jacygrad E."/>
            <person name="Sagayaradj S."/>
            <person name="Cavanaugh K."/>
            <person name="Han R."/>
            <person name="Bertier L."/>
            <person name="Beede B."/>
            <person name="Kafkas S."/>
            <person name="Golino D."/>
            <person name="Preece J."/>
            <person name="Michelmore R."/>
        </authorList>
    </citation>
    <scope>NUCLEOTIDE SEQUENCE [LARGE SCALE GENOMIC DNA]</scope>
</reference>
<gene>
    <name evidence="1" type="ORF">Pint_08665</name>
</gene>
<comment type="caution">
    <text evidence="1">The sequence shown here is derived from an EMBL/GenBank/DDBJ whole genome shotgun (WGS) entry which is preliminary data.</text>
</comment>
<sequence length="264" mass="30064">MGSKCKSIKHLSDRCLHRRSEKQPLLDVSFYIEHFVTNQQWRSNYSRFPQRLSKIRDVKVYPSSNFPSHSLPFSTLQKYSTESKIGFLGWYLGKLESHPLITKSITSSLIYAAADLTSQITTSPSFSSIDSLRTLRMAAYGMLILGPSQHFWFNYMSKILPKRDTLTTLKKLFMGQAVYGPSITAVFFSYNASLQGESGGEITARLKRDLLPTLATGLLYWPICDFITYKFVPVHLQPLVNSSCAYIWTIYLTYMASLKKVSSD</sequence>
<protein>
    <submittedName>
        <fullName evidence="1">Uncharacterized protein</fullName>
    </submittedName>
</protein>
<organism evidence="1 2">
    <name type="scientific">Pistacia integerrima</name>
    <dbReference type="NCBI Taxonomy" id="434235"/>
    <lineage>
        <taxon>Eukaryota</taxon>
        <taxon>Viridiplantae</taxon>
        <taxon>Streptophyta</taxon>
        <taxon>Embryophyta</taxon>
        <taxon>Tracheophyta</taxon>
        <taxon>Spermatophyta</taxon>
        <taxon>Magnoliopsida</taxon>
        <taxon>eudicotyledons</taxon>
        <taxon>Gunneridae</taxon>
        <taxon>Pentapetalae</taxon>
        <taxon>rosids</taxon>
        <taxon>malvids</taxon>
        <taxon>Sapindales</taxon>
        <taxon>Anacardiaceae</taxon>
        <taxon>Pistacia</taxon>
    </lineage>
</organism>
<evidence type="ECO:0000313" key="2">
    <source>
        <dbReference type="Proteomes" id="UP001163603"/>
    </source>
</evidence>
<proteinExistence type="predicted"/>
<dbReference type="Proteomes" id="UP001163603">
    <property type="component" value="Chromosome 10"/>
</dbReference>
<keyword evidence="2" id="KW-1185">Reference proteome</keyword>